<reference evidence="3" key="1">
    <citation type="journal article" date="2011" name="Genome Res.">
        <title>Phylogeny-wide analysis of social amoeba genomes highlights ancient origins for complex intercellular communication.</title>
        <authorList>
            <person name="Heidel A.J."/>
            <person name="Lawal H.M."/>
            <person name="Felder M."/>
            <person name="Schilde C."/>
            <person name="Helps N.R."/>
            <person name="Tunggal B."/>
            <person name="Rivero F."/>
            <person name="John U."/>
            <person name="Schleicher M."/>
            <person name="Eichinger L."/>
            <person name="Platzer M."/>
            <person name="Noegel A.A."/>
            <person name="Schaap P."/>
            <person name="Gloeckner G."/>
        </authorList>
    </citation>
    <scope>NUCLEOTIDE SEQUENCE [LARGE SCALE GENOMIC DNA]</scope>
    <source>
        <strain evidence="3">SH3</strain>
    </source>
</reference>
<organism evidence="2 3">
    <name type="scientific">Cavenderia fasciculata</name>
    <name type="common">Slime mold</name>
    <name type="synonym">Dictyostelium fasciculatum</name>
    <dbReference type="NCBI Taxonomy" id="261658"/>
    <lineage>
        <taxon>Eukaryota</taxon>
        <taxon>Amoebozoa</taxon>
        <taxon>Evosea</taxon>
        <taxon>Eumycetozoa</taxon>
        <taxon>Dictyostelia</taxon>
        <taxon>Acytosteliales</taxon>
        <taxon>Cavenderiaceae</taxon>
        <taxon>Cavenderia</taxon>
    </lineage>
</organism>
<proteinExistence type="predicted"/>
<keyword evidence="1" id="KW-1133">Transmembrane helix</keyword>
<dbReference type="GeneID" id="14877375"/>
<dbReference type="RefSeq" id="XP_004362694.1">
    <property type="nucleotide sequence ID" value="XM_004362637.1"/>
</dbReference>
<evidence type="ECO:0000313" key="2">
    <source>
        <dbReference type="EMBL" id="EGG24843.1"/>
    </source>
</evidence>
<evidence type="ECO:0000256" key="1">
    <source>
        <dbReference type="SAM" id="Phobius"/>
    </source>
</evidence>
<sequence>MTEVHPNRTILFVQFIKLIGIFFIVSIVSNNIIFINAQVPTFKYSYPVAESEVASIDYLIKQYVMYAKVENNTLYSNVSRLFLVKNLNVVEINSPTNDPIPPWLDSGRPDMTVTSLNFTKLEYLFLYRYPRDGSNNILELTRGMPSLIEIQVNELITTIPEGFPFTKKLQKIMFNSMITLPKNLNNEVYPSLTRYEISSHKEPMPDGFGDRLFASFIMNLQGYLPFRLPDSLVTANSLTLKPISSNPEYIAQAYQCFNGTFMLSESYQGGFIKDFPNNICNISVTSLRYNGNKVTIRGNNIMRGQNQYGTNIRYAGGTLNQLVPGSMLEFTRNTPGMMEEFVPIANHSQKNLLLSIAVSFTRINLGHSKVITQVPFGVVVTVDINYNTNIEHRLSLNGATCKLGSLKLYNEPYKQ</sequence>
<feature type="transmembrane region" description="Helical" evidence="1">
    <location>
        <begin position="12"/>
        <end position="35"/>
    </location>
</feature>
<dbReference type="EMBL" id="GL883006">
    <property type="protein sequence ID" value="EGG24843.1"/>
    <property type="molecule type" value="Genomic_DNA"/>
</dbReference>
<keyword evidence="1" id="KW-0812">Transmembrane</keyword>
<dbReference type="KEGG" id="dfa:DFA_03088"/>
<dbReference type="Proteomes" id="UP000007797">
    <property type="component" value="Unassembled WGS sequence"/>
</dbReference>
<keyword evidence="3" id="KW-1185">Reference proteome</keyword>
<gene>
    <name evidence="2" type="ORF">DFA_03088</name>
</gene>
<keyword evidence="1" id="KW-0472">Membrane</keyword>
<evidence type="ECO:0000313" key="3">
    <source>
        <dbReference type="Proteomes" id="UP000007797"/>
    </source>
</evidence>
<dbReference type="AlphaFoldDB" id="F4PGK9"/>
<name>F4PGK9_CACFS</name>
<accession>F4PGK9</accession>
<protein>
    <submittedName>
        <fullName evidence="2">Uncharacterized protein</fullName>
    </submittedName>
</protein>